<evidence type="ECO:0000313" key="2">
    <source>
        <dbReference type="Proteomes" id="UP001219525"/>
    </source>
</evidence>
<evidence type="ECO:0000313" key="1">
    <source>
        <dbReference type="EMBL" id="KAJ7206261.1"/>
    </source>
</evidence>
<dbReference type="EMBL" id="JARJCW010000040">
    <property type="protein sequence ID" value="KAJ7206261.1"/>
    <property type="molecule type" value="Genomic_DNA"/>
</dbReference>
<dbReference type="AlphaFoldDB" id="A0AAD6V908"/>
<protein>
    <submittedName>
        <fullName evidence="1">Uncharacterized protein</fullName>
    </submittedName>
</protein>
<sequence>MRAYLTADKGNGRACLAVAKGNADMPSRCQRRLTRKARQCLTFDKGDARACLASDKGDARACLAGAKHDMRGLEYQPWSARQVLFVGTSALFATAAIFDLSPRRFQFLRLQFEPGFRDREQMQCLAISIVAGVRIQFFFG</sequence>
<organism evidence="1 2">
    <name type="scientific">Mycena pura</name>
    <dbReference type="NCBI Taxonomy" id="153505"/>
    <lineage>
        <taxon>Eukaryota</taxon>
        <taxon>Fungi</taxon>
        <taxon>Dikarya</taxon>
        <taxon>Basidiomycota</taxon>
        <taxon>Agaricomycotina</taxon>
        <taxon>Agaricomycetes</taxon>
        <taxon>Agaricomycetidae</taxon>
        <taxon>Agaricales</taxon>
        <taxon>Marasmiineae</taxon>
        <taxon>Mycenaceae</taxon>
        <taxon>Mycena</taxon>
    </lineage>
</organism>
<dbReference type="Proteomes" id="UP001219525">
    <property type="component" value="Unassembled WGS sequence"/>
</dbReference>
<proteinExistence type="predicted"/>
<gene>
    <name evidence="1" type="ORF">GGX14DRAFT_568237</name>
</gene>
<name>A0AAD6V908_9AGAR</name>
<reference evidence="1" key="1">
    <citation type="submission" date="2023-03" db="EMBL/GenBank/DDBJ databases">
        <title>Massive genome expansion in bonnet fungi (Mycena s.s.) driven by repeated elements and novel gene families across ecological guilds.</title>
        <authorList>
            <consortium name="Lawrence Berkeley National Laboratory"/>
            <person name="Harder C.B."/>
            <person name="Miyauchi S."/>
            <person name="Viragh M."/>
            <person name="Kuo A."/>
            <person name="Thoen E."/>
            <person name="Andreopoulos B."/>
            <person name="Lu D."/>
            <person name="Skrede I."/>
            <person name="Drula E."/>
            <person name="Henrissat B."/>
            <person name="Morin E."/>
            <person name="Kohler A."/>
            <person name="Barry K."/>
            <person name="LaButti K."/>
            <person name="Morin E."/>
            <person name="Salamov A."/>
            <person name="Lipzen A."/>
            <person name="Mereny Z."/>
            <person name="Hegedus B."/>
            <person name="Baldrian P."/>
            <person name="Stursova M."/>
            <person name="Weitz H."/>
            <person name="Taylor A."/>
            <person name="Grigoriev I.V."/>
            <person name="Nagy L.G."/>
            <person name="Martin F."/>
            <person name="Kauserud H."/>
        </authorList>
    </citation>
    <scope>NUCLEOTIDE SEQUENCE</scope>
    <source>
        <strain evidence="1">9144</strain>
    </source>
</reference>
<comment type="caution">
    <text evidence="1">The sequence shown here is derived from an EMBL/GenBank/DDBJ whole genome shotgun (WGS) entry which is preliminary data.</text>
</comment>
<accession>A0AAD6V908</accession>
<keyword evidence="2" id="KW-1185">Reference proteome</keyword>